<accession>J9GBS7</accession>
<dbReference type="EMBL" id="AMCI01001688">
    <property type="protein sequence ID" value="EJX04777.1"/>
    <property type="molecule type" value="Genomic_DNA"/>
</dbReference>
<comment type="caution">
    <text evidence="1">The sequence shown here is derived from an EMBL/GenBank/DDBJ whole genome shotgun (WGS) entry which is preliminary data.</text>
</comment>
<organism evidence="1">
    <name type="scientific">gut metagenome</name>
    <dbReference type="NCBI Taxonomy" id="749906"/>
    <lineage>
        <taxon>unclassified sequences</taxon>
        <taxon>metagenomes</taxon>
        <taxon>organismal metagenomes</taxon>
    </lineage>
</organism>
<reference evidence="1" key="1">
    <citation type="journal article" date="2012" name="PLoS ONE">
        <title>Gene sets for utilization of primary and secondary nutrition supplies in the distal gut of endangered iberian lynx.</title>
        <authorList>
            <person name="Alcaide M."/>
            <person name="Messina E."/>
            <person name="Richter M."/>
            <person name="Bargiela R."/>
            <person name="Peplies J."/>
            <person name="Huws S.A."/>
            <person name="Newbold C.J."/>
            <person name="Golyshin P.N."/>
            <person name="Simon M.A."/>
            <person name="Lopez G."/>
            <person name="Yakimov M.M."/>
            <person name="Ferrer M."/>
        </authorList>
    </citation>
    <scope>NUCLEOTIDE SEQUENCE</scope>
</reference>
<name>J9GBS7_9ZZZZ</name>
<evidence type="ECO:0000313" key="1">
    <source>
        <dbReference type="EMBL" id="EJX04777.1"/>
    </source>
</evidence>
<gene>
    <name evidence="1" type="ORF">EVA_07113</name>
</gene>
<proteinExistence type="predicted"/>
<sequence>WLPALAASLREHPEARLFRIIADVLDAIVEVERTLCQ</sequence>
<feature type="non-terminal residue" evidence="1">
    <location>
        <position position="1"/>
    </location>
</feature>
<protein>
    <submittedName>
        <fullName evidence="1">Uncharacterized protein</fullName>
    </submittedName>
</protein>
<dbReference type="AlphaFoldDB" id="J9GBS7"/>